<dbReference type="InterPro" id="IPR024326">
    <property type="entry name" value="RRP7_C"/>
</dbReference>
<organism evidence="5 6">
    <name type="scientific">Acropora cervicornis</name>
    <name type="common">Staghorn coral</name>
    <dbReference type="NCBI Taxonomy" id="6130"/>
    <lineage>
        <taxon>Eukaryota</taxon>
        <taxon>Metazoa</taxon>
        <taxon>Cnidaria</taxon>
        <taxon>Anthozoa</taxon>
        <taxon>Hexacorallia</taxon>
        <taxon>Scleractinia</taxon>
        <taxon>Astrocoeniina</taxon>
        <taxon>Acroporidae</taxon>
        <taxon>Acropora</taxon>
    </lineage>
</organism>
<keyword evidence="2" id="KW-0694">RNA-binding</keyword>
<feature type="domain" description="RRM" evidence="4">
    <location>
        <begin position="57"/>
        <end position="143"/>
    </location>
</feature>
<dbReference type="EMBL" id="JARQWQ010000005">
    <property type="protein sequence ID" value="KAK2572068.1"/>
    <property type="molecule type" value="Genomic_DNA"/>
</dbReference>
<accession>A0AAD9R2T1</accession>
<sequence>MRLNQHGYLARNSIMASDLAGFRTICVKSNEKCVSYHYLYYKKHETREKDESKPQDKTLFVVNIPPYCTKRALKHIFRSCGSVQNVDIVKHPGVQTEETTSLVLPPDTVKGFKVGFVVFKKLSSLDAALNLDSSTVKVLSTPKHPVVTGMKKWVQEYQMQYPDASRLQAEVNEFMANYDAKKEQLDKEAAEARNQPDEEGWITVGSSGRKAGARIKDVMELQERRKKKKLGKNKSVQVVSFFIANLRKKFEEDKKRIAEMKSARKFRPY</sequence>
<evidence type="ECO:0000256" key="3">
    <source>
        <dbReference type="SAM" id="Coils"/>
    </source>
</evidence>
<comment type="similarity">
    <text evidence="1">Belongs to the RRP7 family.</text>
</comment>
<dbReference type="InterPro" id="IPR040446">
    <property type="entry name" value="RRP7"/>
</dbReference>
<name>A0AAD9R2T1_ACRCE</name>
<feature type="coiled-coil region" evidence="3">
    <location>
        <begin position="164"/>
        <end position="195"/>
    </location>
</feature>
<dbReference type="Pfam" id="PF17799">
    <property type="entry name" value="RRM_Rrp7"/>
    <property type="match status" value="1"/>
</dbReference>
<keyword evidence="3" id="KW-0175">Coiled coil</keyword>
<dbReference type="SMART" id="SM00360">
    <property type="entry name" value="RRM"/>
    <property type="match status" value="1"/>
</dbReference>
<dbReference type="InterPro" id="IPR034890">
    <property type="entry name" value="Rrp7A_RRM"/>
</dbReference>
<dbReference type="Proteomes" id="UP001249851">
    <property type="component" value="Unassembled WGS sequence"/>
</dbReference>
<gene>
    <name evidence="5" type="ORF">P5673_003505</name>
</gene>
<dbReference type="GO" id="GO:0006364">
    <property type="term" value="P:rRNA processing"/>
    <property type="evidence" value="ECO:0007669"/>
    <property type="project" value="TreeGrafter"/>
</dbReference>
<evidence type="ECO:0000313" key="6">
    <source>
        <dbReference type="Proteomes" id="UP001249851"/>
    </source>
</evidence>
<keyword evidence="6" id="KW-1185">Reference proteome</keyword>
<reference evidence="5" key="2">
    <citation type="journal article" date="2023" name="Science">
        <title>Genomic signatures of disease resistance in endangered staghorn corals.</title>
        <authorList>
            <person name="Vollmer S.V."/>
            <person name="Selwyn J.D."/>
            <person name="Despard B.A."/>
            <person name="Roesel C.L."/>
        </authorList>
    </citation>
    <scope>NUCLEOTIDE SEQUENCE</scope>
    <source>
        <strain evidence="5">K2</strain>
    </source>
</reference>
<dbReference type="PANTHER" id="PTHR13191:SF0">
    <property type="entry name" value="RIBOSOMAL RNA-PROCESSING PROTEIN 7 HOMOLOG A-RELATED"/>
    <property type="match status" value="1"/>
</dbReference>
<reference evidence="5" key="1">
    <citation type="journal article" date="2023" name="G3 (Bethesda)">
        <title>Whole genome assembly and annotation of the endangered Caribbean coral Acropora cervicornis.</title>
        <authorList>
            <person name="Selwyn J.D."/>
            <person name="Vollmer S.V."/>
        </authorList>
    </citation>
    <scope>NUCLEOTIDE SEQUENCE</scope>
    <source>
        <strain evidence="5">K2</strain>
    </source>
</reference>
<dbReference type="PANTHER" id="PTHR13191">
    <property type="entry name" value="RIBOSOMAL RNA PROCESSING PROTEIN 7-RELATED"/>
    <property type="match status" value="1"/>
</dbReference>
<dbReference type="InterPro" id="IPR035979">
    <property type="entry name" value="RBD_domain_sf"/>
</dbReference>
<comment type="caution">
    <text evidence="5">The sequence shown here is derived from an EMBL/GenBank/DDBJ whole genome shotgun (WGS) entry which is preliminary data.</text>
</comment>
<dbReference type="AlphaFoldDB" id="A0AAD9R2T1"/>
<dbReference type="GO" id="GO:0032545">
    <property type="term" value="C:CURI complex"/>
    <property type="evidence" value="ECO:0007669"/>
    <property type="project" value="TreeGrafter"/>
</dbReference>
<proteinExistence type="inferred from homology"/>
<evidence type="ECO:0000259" key="4">
    <source>
        <dbReference type="PROSITE" id="PS50102"/>
    </source>
</evidence>
<dbReference type="Gene3D" id="3.30.70.330">
    <property type="match status" value="1"/>
</dbReference>
<dbReference type="CDD" id="cd12951">
    <property type="entry name" value="RRP7_Rrp7A"/>
    <property type="match status" value="1"/>
</dbReference>
<evidence type="ECO:0000256" key="2">
    <source>
        <dbReference type="PROSITE-ProRule" id="PRU00176"/>
    </source>
</evidence>
<dbReference type="GO" id="GO:0000028">
    <property type="term" value="P:ribosomal small subunit assembly"/>
    <property type="evidence" value="ECO:0007669"/>
    <property type="project" value="TreeGrafter"/>
</dbReference>
<dbReference type="CDD" id="cd12294">
    <property type="entry name" value="RRM_Rrp7A"/>
    <property type="match status" value="1"/>
</dbReference>
<dbReference type="InterPro" id="IPR040447">
    <property type="entry name" value="RRM_Rrp7"/>
</dbReference>
<evidence type="ECO:0000313" key="5">
    <source>
        <dbReference type="EMBL" id="KAK2572068.1"/>
    </source>
</evidence>
<protein>
    <submittedName>
        <fullName evidence="5">Ribosomal RNA-processing protein 7-like protein A</fullName>
    </submittedName>
</protein>
<dbReference type="PROSITE" id="PS50102">
    <property type="entry name" value="RRM"/>
    <property type="match status" value="1"/>
</dbReference>
<dbReference type="GO" id="GO:0034456">
    <property type="term" value="C:UTP-C complex"/>
    <property type="evidence" value="ECO:0007669"/>
    <property type="project" value="TreeGrafter"/>
</dbReference>
<dbReference type="Pfam" id="PF12923">
    <property type="entry name" value="RRP7"/>
    <property type="match status" value="1"/>
</dbReference>
<dbReference type="InterPro" id="IPR000504">
    <property type="entry name" value="RRM_dom"/>
</dbReference>
<dbReference type="InterPro" id="IPR012677">
    <property type="entry name" value="Nucleotide-bd_a/b_plait_sf"/>
</dbReference>
<evidence type="ECO:0000256" key="1">
    <source>
        <dbReference type="ARBA" id="ARBA00006110"/>
    </source>
</evidence>
<dbReference type="SUPFAM" id="SSF54928">
    <property type="entry name" value="RNA-binding domain, RBD"/>
    <property type="match status" value="1"/>
</dbReference>
<dbReference type="GO" id="GO:0003723">
    <property type="term" value="F:RNA binding"/>
    <property type="evidence" value="ECO:0007669"/>
    <property type="project" value="UniProtKB-UniRule"/>
</dbReference>
<dbReference type="Gene3D" id="6.10.250.1770">
    <property type="match status" value="1"/>
</dbReference>